<evidence type="ECO:0000313" key="3">
    <source>
        <dbReference type="Proteomes" id="UP001388673"/>
    </source>
</evidence>
<reference evidence="2 3" key="1">
    <citation type="journal article" date="2024" name="bioRxiv">
        <title>Comparative genomics of Cryptococcus and Kwoniella reveals pathogenesis evolution and contrasting karyotype dynamics via intercentromeric recombination or chromosome fusion.</title>
        <authorList>
            <person name="Coelho M.A."/>
            <person name="David-Palma M."/>
            <person name="Shea T."/>
            <person name="Bowers K."/>
            <person name="McGinley-Smith S."/>
            <person name="Mohammad A.W."/>
            <person name="Gnirke A."/>
            <person name="Yurkov A.M."/>
            <person name="Nowrousian M."/>
            <person name="Sun S."/>
            <person name="Cuomo C.A."/>
            <person name="Heitman J."/>
        </authorList>
    </citation>
    <scope>NUCLEOTIDE SEQUENCE [LARGE SCALE GENOMIC DNA]</scope>
    <source>
        <strain evidence="2 3">CBS 13917</strain>
    </source>
</reference>
<comment type="caution">
    <text evidence="2">The sequence shown here is derived from an EMBL/GenBank/DDBJ whole genome shotgun (WGS) entry which is preliminary data.</text>
</comment>
<dbReference type="GeneID" id="92177816"/>
<evidence type="ECO:0000313" key="2">
    <source>
        <dbReference type="EMBL" id="KAK8869986.1"/>
    </source>
</evidence>
<dbReference type="RefSeq" id="XP_066806232.1">
    <property type="nucleotide sequence ID" value="XM_066943690.1"/>
</dbReference>
<name>A0AAW0Z8N5_9TREE</name>
<accession>A0AAW0Z8N5</accession>
<feature type="compositionally biased region" description="Basic and acidic residues" evidence="1">
    <location>
        <begin position="230"/>
        <end position="242"/>
    </location>
</feature>
<dbReference type="EMBL" id="JBCAWK010000001">
    <property type="protein sequence ID" value="KAK8869986.1"/>
    <property type="molecule type" value="Genomic_DNA"/>
</dbReference>
<sequence>MPLSDADLSAAPIDDGSLTPNDTPTTPFDPNDRSIAPRSPKPQLVLFDPRSGKSETIDLSSASSVLSLEDYKKLNRRTTERGMISGLVGGGVLTYLVKRFFPKTPSRNALSLTFLFSSAFISYSTSRALLVSEILKIRAKARQQALTNGDLPDLGDTPRSDPIFDSSSASPFGNINTNTSSNMSSRVGDSPIDSPSPENRNRMNGQIPRRFPTPPLGPRQGQGQGQNPDSGERDRMIRDDLARLGQSVPERKRWAKGKGLEGEVEEENEMRDPYSLPGLPRNQ</sequence>
<proteinExistence type="predicted"/>
<keyword evidence="3" id="KW-1185">Reference proteome</keyword>
<feature type="region of interest" description="Disordered" evidence="1">
    <location>
        <begin position="1"/>
        <end position="42"/>
    </location>
</feature>
<dbReference type="AlphaFoldDB" id="A0AAW0Z8N5"/>
<dbReference type="Proteomes" id="UP001388673">
    <property type="component" value="Unassembled WGS sequence"/>
</dbReference>
<evidence type="ECO:0000256" key="1">
    <source>
        <dbReference type="SAM" id="MobiDB-lite"/>
    </source>
</evidence>
<protein>
    <submittedName>
        <fullName evidence="2">Uncharacterized protein</fullName>
    </submittedName>
</protein>
<feature type="compositionally biased region" description="Low complexity" evidence="1">
    <location>
        <begin position="19"/>
        <end position="29"/>
    </location>
</feature>
<gene>
    <name evidence="2" type="ORF">IAR55_000556</name>
</gene>
<organism evidence="2 3">
    <name type="scientific">Kwoniella newhampshirensis</name>
    <dbReference type="NCBI Taxonomy" id="1651941"/>
    <lineage>
        <taxon>Eukaryota</taxon>
        <taxon>Fungi</taxon>
        <taxon>Dikarya</taxon>
        <taxon>Basidiomycota</taxon>
        <taxon>Agaricomycotina</taxon>
        <taxon>Tremellomycetes</taxon>
        <taxon>Tremellales</taxon>
        <taxon>Cryptococcaceae</taxon>
        <taxon>Kwoniella</taxon>
    </lineage>
</organism>
<feature type="region of interest" description="Disordered" evidence="1">
    <location>
        <begin position="148"/>
        <end position="283"/>
    </location>
</feature>
<dbReference type="KEGG" id="kne:92177816"/>
<feature type="compositionally biased region" description="Low complexity" evidence="1">
    <location>
        <begin position="174"/>
        <end position="185"/>
    </location>
</feature>